<dbReference type="EMBL" id="JAWRVE010000029">
    <property type="protein sequence ID" value="KAL1872412.1"/>
    <property type="molecule type" value="Genomic_DNA"/>
</dbReference>
<name>A0ABR3X9R2_9PEZI</name>
<evidence type="ECO:0000313" key="3">
    <source>
        <dbReference type="Proteomes" id="UP001583177"/>
    </source>
</evidence>
<comment type="caution">
    <text evidence="2">The sequence shown here is derived from an EMBL/GenBank/DDBJ whole genome shotgun (WGS) entry which is preliminary data.</text>
</comment>
<feature type="region of interest" description="Disordered" evidence="1">
    <location>
        <begin position="1"/>
        <end position="26"/>
    </location>
</feature>
<keyword evidence="3" id="KW-1185">Reference proteome</keyword>
<organism evidence="2 3">
    <name type="scientific">Diaporthe australafricana</name>
    <dbReference type="NCBI Taxonomy" id="127596"/>
    <lineage>
        <taxon>Eukaryota</taxon>
        <taxon>Fungi</taxon>
        <taxon>Dikarya</taxon>
        <taxon>Ascomycota</taxon>
        <taxon>Pezizomycotina</taxon>
        <taxon>Sordariomycetes</taxon>
        <taxon>Sordariomycetidae</taxon>
        <taxon>Diaporthales</taxon>
        <taxon>Diaporthaceae</taxon>
        <taxon>Diaporthe</taxon>
    </lineage>
</organism>
<reference evidence="2 3" key="1">
    <citation type="journal article" date="2024" name="IMA Fungus">
        <title>IMA Genome - F19 : A genome assembly and annotation guide to empower mycologists, including annotated draft genome sequences of Ceratocystis pirilliformis, Diaporthe australafricana, Fusarium ophioides, Paecilomyces lecythidis, and Sporothrix stenoceras.</title>
        <authorList>
            <person name="Aylward J."/>
            <person name="Wilson A.M."/>
            <person name="Visagie C.M."/>
            <person name="Spraker J."/>
            <person name="Barnes I."/>
            <person name="Buitendag C."/>
            <person name="Ceriani C."/>
            <person name="Del Mar Angel L."/>
            <person name="du Plessis D."/>
            <person name="Fuchs T."/>
            <person name="Gasser K."/>
            <person name="Kramer D."/>
            <person name="Li W."/>
            <person name="Munsamy K."/>
            <person name="Piso A."/>
            <person name="Price J.L."/>
            <person name="Sonnekus B."/>
            <person name="Thomas C."/>
            <person name="van der Nest A."/>
            <person name="van Dijk A."/>
            <person name="van Heerden A."/>
            <person name="van Vuuren N."/>
            <person name="Yilmaz N."/>
            <person name="Duong T.A."/>
            <person name="van der Merwe N.A."/>
            <person name="Wingfield M.J."/>
            <person name="Wingfield B.D."/>
        </authorList>
    </citation>
    <scope>NUCLEOTIDE SEQUENCE [LARGE SCALE GENOMIC DNA]</scope>
    <source>
        <strain evidence="2 3">CMW 18300</strain>
    </source>
</reference>
<gene>
    <name evidence="2" type="ORF">Daus18300_004383</name>
</gene>
<sequence>MTRTRIPVPASQAGFKSPNGHDAGDITKADALRDDKEIETVHIASAFKDNKLAHANHQAEGKSVEQDKESSQVGSPKAKRGCE</sequence>
<evidence type="ECO:0000256" key="1">
    <source>
        <dbReference type="SAM" id="MobiDB-lite"/>
    </source>
</evidence>
<accession>A0ABR3X9R2</accession>
<feature type="region of interest" description="Disordered" evidence="1">
    <location>
        <begin position="52"/>
        <end position="83"/>
    </location>
</feature>
<protein>
    <submittedName>
        <fullName evidence="2">Uncharacterized protein</fullName>
    </submittedName>
</protein>
<feature type="compositionally biased region" description="Basic and acidic residues" evidence="1">
    <location>
        <begin position="52"/>
        <end position="70"/>
    </location>
</feature>
<dbReference type="Proteomes" id="UP001583177">
    <property type="component" value="Unassembled WGS sequence"/>
</dbReference>
<evidence type="ECO:0000313" key="2">
    <source>
        <dbReference type="EMBL" id="KAL1872412.1"/>
    </source>
</evidence>
<proteinExistence type="predicted"/>